<dbReference type="Gene3D" id="3.30.450.20">
    <property type="entry name" value="PAS domain"/>
    <property type="match status" value="2"/>
</dbReference>
<dbReference type="CDD" id="cd01948">
    <property type="entry name" value="EAL"/>
    <property type="match status" value="1"/>
</dbReference>
<dbReference type="SMART" id="SM00267">
    <property type="entry name" value="GGDEF"/>
    <property type="match status" value="1"/>
</dbReference>
<evidence type="ECO:0000259" key="3">
    <source>
        <dbReference type="PROSITE" id="PS50113"/>
    </source>
</evidence>
<keyword evidence="1" id="KW-0472">Membrane</keyword>
<evidence type="ECO:0000256" key="1">
    <source>
        <dbReference type="SAM" id="Phobius"/>
    </source>
</evidence>
<dbReference type="InterPro" id="IPR001610">
    <property type="entry name" value="PAC"/>
</dbReference>
<feature type="domain" description="PAS" evidence="2">
    <location>
        <begin position="456"/>
        <end position="500"/>
    </location>
</feature>
<dbReference type="PROSITE" id="PS50883">
    <property type="entry name" value="EAL"/>
    <property type="match status" value="1"/>
</dbReference>
<evidence type="ECO:0000259" key="4">
    <source>
        <dbReference type="PROSITE" id="PS50883"/>
    </source>
</evidence>
<dbReference type="InterPro" id="IPR035919">
    <property type="entry name" value="EAL_sf"/>
</dbReference>
<dbReference type="InterPro" id="IPR000160">
    <property type="entry name" value="GGDEF_dom"/>
</dbReference>
<feature type="domain" description="PAS" evidence="2">
    <location>
        <begin position="199"/>
        <end position="252"/>
    </location>
</feature>
<dbReference type="EMBL" id="BAABLO010000001">
    <property type="protein sequence ID" value="GAA4711590.1"/>
    <property type="molecule type" value="Genomic_DNA"/>
</dbReference>
<feature type="domain" description="GGDEF" evidence="5">
    <location>
        <begin position="610"/>
        <end position="743"/>
    </location>
</feature>
<feature type="domain" description="EAL" evidence="4">
    <location>
        <begin position="778"/>
        <end position="1030"/>
    </location>
</feature>
<evidence type="ECO:0000259" key="5">
    <source>
        <dbReference type="PROSITE" id="PS50887"/>
    </source>
</evidence>
<evidence type="ECO:0000313" key="7">
    <source>
        <dbReference type="Proteomes" id="UP001500556"/>
    </source>
</evidence>
<dbReference type="RefSeq" id="WP_345500879.1">
    <property type="nucleotide sequence ID" value="NZ_BAABLO010000001.1"/>
</dbReference>
<feature type="transmembrane region" description="Helical" evidence="1">
    <location>
        <begin position="91"/>
        <end position="107"/>
    </location>
</feature>
<dbReference type="InterPro" id="IPR052155">
    <property type="entry name" value="Biofilm_reg_signaling"/>
</dbReference>
<sequence>MSGDGVGEVTGASRVRSLAVRVGSHFTRVATGARPTEQDVVPFAVLLLGAVGAVVAPSPQRLSPQVGLALAALGVALVAIWVAARGRRRTWVDPVGPWLVLVCVGLLRDALGGAASGVGTLVGVPVVWLALFGTFGDLAVAAVLAASAFVAPALLSDARDLGSEWRPAVLWAGVALLAAPVVQSVVRRFARESRSERESAAQLRGIMGGATLTSIIATDPQGRITDFNLGAEQMLRYTAAEALGRPVHELVHDAEELATAAGQLGVEPGIEVFATLAEHQMPSREWTYIRQDGRRIAVRLAVTELRSDAGDLVGYLGVAVDTTAAVELRRELKEAQALWRVSMDHLPDTSVLVVDRTLEVSLSTGGGARRQGLATAAGRQVDEVFSPRNAELLLPLVEAAIEGREGIVELTAVETGDEHEVWVSPLPGTSTTSGAALIMARDVSRDRARERELRASHDRVQRLFVDAPHGIAVLGRDGVIRQVNPSLCALLGRREDELVGMPLADLGGAEDATIAGMLADATSGEAPTGHVDWTVVTPAWDQVHLSLSSTVLAGADGEVLVNFADVSERFVYEQQLAHLADHDALTGLANRRKFSAELDRHLDFCRRYGARGALLLIDLDHFKEVNDTLGHSAGDELLVGLAGVLRRSVRATDVVARLGGDEFAVLLLETDLAGTELVAENLVAAVRAHETALGPAAEAVTASVGAVVIEGGSGSAEELLSSADALMYQAKNAGRDGWAVLRPGATVGGPALPAATEGAVATDGTVASKDAVVAEAVAPTVTERLERALAEGGFRLQLQPIWDLRAGRVTGAEALLRLGEGADAVSPAQFLPHAERSGLILAVDRWVVEHAVPLLARCRAVQPDFELAVNLSGRSMGDLVLERVILDTLDRHGVDPAGLVLEVTETAAVSDLESARGFAERVTARGCRFALDDFGAGFGSFHYLKNLPFDYVKIDGEFVAACDVNATDRAIVSSVVGIAHRLGKQVVAEYVTSPAILRVLEEEGVDFAQGHHIGRPTDLDAFLDALGSEAGSQAFHALADPAPA</sequence>
<dbReference type="SUPFAM" id="SSF141868">
    <property type="entry name" value="EAL domain-like"/>
    <property type="match status" value="1"/>
</dbReference>
<dbReference type="NCBIfam" id="TIGR00229">
    <property type="entry name" value="sensory_box"/>
    <property type="match status" value="2"/>
</dbReference>
<reference evidence="7" key="1">
    <citation type="journal article" date="2019" name="Int. J. Syst. Evol. Microbiol.">
        <title>The Global Catalogue of Microorganisms (GCM) 10K type strain sequencing project: providing services to taxonomists for standard genome sequencing and annotation.</title>
        <authorList>
            <consortium name="The Broad Institute Genomics Platform"/>
            <consortium name="The Broad Institute Genome Sequencing Center for Infectious Disease"/>
            <person name="Wu L."/>
            <person name="Ma J."/>
        </authorList>
    </citation>
    <scope>NUCLEOTIDE SEQUENCE [LARGE SCALE GENOMIC DNA]</scope>
    <source>
        <strain evidence="7">JCM 18961</strain>
    </source>
</reference>
<feature type="transmembrane region" description="Helical" evidence="1">
    <location>
        <begin position="168"/>
        <end position="186"/>
    </location>
</feature>
<keyword evidence="1" id="KW-0812">Transmembrane</keyword>
<dbReference type="PROSITE" id="PS50113">
    <property type="entry name" value="PAC"/>
    <property type="match status" value="1"/>
</dbReference>
<feature type="transmembrane region" description="Helical" evidence="1">
    <location>
        <begin position="138"/>
        <end position="156"/>
    </location>
</feature>
<protein>
    <recommendedName>
        <fullName evidence="8">Diguanylate cyclase</fullName>
    </recommendedName>
</protein>
<evidence type="ECO:0008006" key="8">
    <source>
        <dbReference type="Google" id="ProtNLM"/>
    </source>
</evidence>
<feature type="domain" description="PAC" evidence="3">
    <location>
        <begin position="282"/>
        <end position="334"/>
    </location>
</feature>
<dbReference type="InterPro" id="IPR043128">
    <property type="entry name" value="Rev_trsase/Diguanyl_cyclase"/>
</dbReference>
<dbReference type="SMART" id="SM00091">
    <property type="entry name" value="PAS"/>
    <property type="match status" value="2"/>
</dbReference>
<dbReference type="Gene3D" id="3.30.70.270">
    <property type="match status" value="1"/>
</dbReference>
<dbReference type="SUPFAM" id="SSF55785">
    <property type="entry name" value="PYP-like sensor domain (PAS domain)"/>
    <property type="match status" value="2"/>
</dbReference>
<comment type="caution">
    <text evidence="6">The sequence shown here is derived from an EMBL/GenBank/DDBJ whole genome shotgun (WGS) entry which is preliminary data.</text>
</comment>
<name>A0ABP8XNU9_9MICO</name>
<keyword evidence="1" id="KW-1133">Transmembrane helix</keyword>
<dbReference type="InterPro" id="IPR000700">
    <property type="entry name" value="PAS-assoc_C"/>
</dbReference>
<gene>
    <name evidence="6" type="ORF">GCM10025782_04600</name>
</gene>
<dbReference type="NCBIfam" id="TIGR00254">
    <property type="entry name" value="GGDEF"/>
    <property type="match status" value="1"/>
</dbReference>
<dbReference type="PANTHER" id="PTHR44757:SF2">
    <property type="entry name" value="BIOFILM ARCHITECTURE MAINTENANCE PROTEIN MBAA"/>
    <property type="match status" value="1"/>
</dbReference>
<dbReference type="Pfam" id="PF13426">
    <property type="entry name" value="PAS_9"/>
    <property type="match status" value="1"/>
</dbReference>
<dbReference type="Proteomes" id="UP001500556">
    <property type="component" value="Unassembled WGS sequence"/>
</dbReference>
<proteinExistence type="predicted"/>
<dbReference type="Pfam" id="PF00990">
    <property type="entry name" value="GGDEF"/>
    <property type="match status" value="1"/>
</dbReference>
<dbReference type="SMART" id="SM00052">
    <property type="entry name" value="EAL"/>
    <property type="match status" value="1"/>
</dbReference>
<dbReference type="PROSITE" id="PS50887">
    <property type="entry name" value="GGDEF"/>
    <property type="match status" value="1"/>
</dbReference>
<dbReference type="InterPro" id="IPR000014">
    <property type="entry name" value="PAS"/>
</dbReference>
<dbReference type="Pfam" id="PF08448">
    <property type="entry name" value="PAS_4"/>
    <property type="match status" value="1"/>
</dbReference>
<dbReference type="SUPFAM" id="SSF55073">
    <property type="entry name" value="Nucleotide cyclase"/>
    <property type="match status" value="1"/>
</dbReference>
<dbReference type="PROSITE" id="PS50112">
    <property type="entry name" value="PAS"/>
    <property type="match status" value="2"/>
</dbReference>
<dbReference type="InterPro" id="IPR001633">
    <property type="entry name" value="EAL_dom"/>
</dbReference>
<feature type="transmembrane region" description="Helical" evidence="1">
    <location>
        <begin position="65"/>
        <end position="84"/>
    </location>
</feature>
<dbReference type="SMART" id="SM00086">
    <property type="entry name" value="PAC"/>
    <property type="match status" value="1"/>
</dbReference>
<evidence type="ECO:0000259" key="2">
    <source>
        <dbReference type="PROSITE" id="PS50112"/>
    </source>
</evidence>
<dbReference type="Pfam" id="PF00563">
    <property type="entry name" value="EAL"/>
    <property type="match status" value="1"/>
</dbReference>
<dbReference type="InterPro" id="IPR013656">
    <property type="entry name" value="PAS_4"/>
</dbReference>
<dbReference type="InterPro" id="IPR035965">
    <property type="entry name" value="PAS-like_dom_sf"/>
</dbReference>
<dbReference type="Gene3D" id="3.20.20.450">
    <property type="entry name" value="EAL domain"/>
    <property type="match status" value="1"/>
</dbReference>
<evidence type="ECO:0000313" key="6">
    <source>
        <dbReference type="EMBL" id="GAA4711590.1"/>
    </source>
</evidence>
<organism evidence="6 7">
    <name type="scientific">Pedococcus ginsenosidimutans</name>
    <dbReference type="NCBI Taxonomy" id="490570"/>
    <lineage>
        <taxon>Bacteria</taxon>
        <taxon>Bacillati</taxon>
        <taxon>Actinomycetota</taxon>
        <taxon>Actinomycetes</taxon>
        <taxon>Micrococcales</taxon>
        <taxon>Intrasporangiaceae</taxon>
        <taxon>Pedococcus</taxon>
    </lineage>
</organism>
<keyword evidence="7" id="KW-1185">Reference proteome</keyword>
<dbReference type="CDD" id="cd01949">
    <property type="entry name" value="GGDEF"/>
    <property type="match status" value="1"/>
</dbReference>
<dbReference type="InterPro" id="IPR029787">
    <property type="entry name" value="Nucleotide_cyclase"/>
</dbReference>
<accession>A0ABP8XNU9</accession>
<dbReference type="PANTHER" id="PTHR44757">
    <property type="entry name" value="DIGUANYLATE CYCLASE DGCP"/>
    <property type="match status" value="1"/>
</dbReference>
<dbReference type="CDD" id="cd00130">
    <property type="entry name" value="PAS"/>
    <property type="match status" value="2"/>
</dbReference>
<feature type="transmembrane region" description="Helical" evidence="1">
    <location>
        <begin position="40"/>
        <end position="59"/>
    </location>
</feature>